<dbReference type="Proteomes" id="UP000224563">
    <property type="component" value="Unassembled WGS sequence"/>
</dbReference>
<evidence type="ECO:0000259" key="5">
    <source>
        <dbReference type="PROSITE" id="PS51781"/>
    </source>
</evidence>
<protein>
    <submittedName>
        <fullName evidence="7">Hydrolase</fullName>
    </submittedName>
</protein>
<accession>A0A2G3E4R8</accession>
<dbReference type="Pfam" id="PF08239">
    <property type="entry name" value="SH3_3"/>
    <property type="match status" value="1"/>
</dbReference>
<feature type="domain" description="NlpC/P60" evidence="6">
    <location>
        <begin position="282"/>
        <end position="403"/>
    </location>
</feature>
<evidence type="ECO:0000313" key="8">
    <source>
        <dbReference type="Proteomes" id="UP000224563"/>
    </source>
</evidence>
<evidence type="ECO:0000256" key="3">
    <source>
        <dbReference type="ARBA" id="ARBA00022801"/>
    </source>
</evidence>
<dbReference type="InterPro" id="IPR038765">
    <property type="entry name" value="Papain-like_cys_pep_sf"/>
</dbReference>
<evidence type="ECO:0000313" key="7">
    <source>
        <dbReference type="EMBL" id="PHU38287.1"/>
    </source>
</evidence>
<dbReference type="Gene3D" id="2.30.30.40">
    <property type="entry name" value="SH3 Domains"/>
    <property type="match status" value="2"/>
</dbReference>
<dbReference type="InterPro" id="IPR051202">
    <property type="entry name" value="Peptidase_C40"/>
</dbReference>
<dbReference type="SUPFAM" id="SSF54001">
    <property type="entry name" value="Cysteine proteinases"/>
    <property type="match status" value="1"/>
</dbReference>
<evidence type="ECO:0000256" key="4">
    <source>
        <dbReference type="ARBA" id="ARBA00022807"/>
    </source>
</evidence>
<evidence type="ECO:0000256" key="1">
    <source>
        <dbReference type="ARBA" id="ARBA00007074"/>
    </source>
</evidence>
<evidence type="ECO:0000256" key="2">
    <source>
        <dbReference type="ARBA" id="ARBA00022670"/>
    </source>
</evidence>
<dbReference type="PANTHER" id="PTHR47053:SF1">
    <property type="entry name" value="MUREIN DD-ENDOPEPTIDASE MEPH-RELATED"/>
    <property type="match status" value="1"/>
</dbReference>
<dbReference type="AlphaFoldDB" id="A0A2G3E4R8"/>
<keyword evidence="8" id="KW-1185">Reference proteome</keyword>
<evidence type="ECO:0000259" key="6">
    <source>
        <dbReference type="PROSITE" id="PS51935"/>
    </source>
</evidence>
<proteinExistence type="inferred from homology"/>
<dbReference type="PROSITE" id="PS51935">
    <property type="entry name" value="NLPC_P60"/>
    <property type="match status" value="1"/>
</dbReference>
<dbReference type="Gene3D" id="3.90.1720.10">
    <property type="entry name" value="endopeptidase domain like (from Nostoc punctiforme)"/>
    <property type="match status" value="1"/>
</dbReference>
<feature type="domain" description="SH3b" evidence="5">
    <location>
        <begin position="106"/>
        <end position="172"/>
    </location>
</feature>
<dbReference type="EMBL" id="PDYG01000012">
    <property type="protein sequence ID" value="PHU38287.1"/>
    <property type="molecule type" value="Genomic_DNA"/>
</dbReference>
<gene>
    <name evidence="7" type="ORF">CSX02_03670</name>
</gene>
<dbReference type="Pfam" id="PF00877">
    <property type="entry name" value="NLPC_P60"/>
    <property type="match status" value="1"/>
</dbReference>
<dbReference type="SMART" id="SM00287">
    <property type="entry name" value="SH3b"/>
    <property type="match status" value="2"/>
</dbReference>
<keyword evidence="3 7" id="KW-0378">Hydrolase</keyword>
<dbReference type="GO" id="GO:0006508">
    <property type="term" value="P:proteolysis"/>
    <property type="evidence" value="ECO:0007669"/>
    <property type="project" value="UniProtKB-KW"/>
</dbReference>
<dbReference type="PANTHER" id="PTHR47053">
    <property type="entry name" value="MUREIN DD-ENDOPEPTIDASE MEPH-RELATED"/>
    <property type="match status" value="1"/>
</dbReference>
<keyword evidence="4" id="KW-0788">Thiol protease</keyword>
<comment type="similarity">
    <text evidence="1">Belongs to the peptidase C40 family.</text>
</comment>
<dbReference type="PROSITE" id="PS51781">
    <property type="entry name" value="SH3B"/>
    <property type="match status" value="1"/>
</dbReference>
<sequence>MNMKHITKRDKQLAIVLTFALVLTIAVRVGFDKKATTDTTATESALRAGAVTEFESLQTAGLTAGSISDINDYSNATAIVSNEEKTKVTSQLLIDQKYEEGTVYGYKNLGFSEVEGNLNVREEASEDASVVGKLTNHNAVEIKSTSKDGKWLEITSGNVEGYVSAKYILTGDRALALVDDLIATYATVKVDTLKVREKPSTDSNILSKVHDADDLRVISIQTVENKDKDGKTVTEEWVEIEHDDEETEEIETAFVFKNHVELANKFPTGKTIKELHYGSEVDDTRVALCEMALKYYGGRYVWGGSTLGSGVDCSGFTMAIYRQFGIKLEHHAATQATQGRRIKASEAKPGDLFFYKRPGHSGIGHVGIYIGGGQIIHAASSRQGIIISSAYYQTPLAVCSYLD</sequence>
<comment type="caution">
    <text evidence="7">The sequence shown here is derived from an EMBL/GenBank/DDBJ whole genome shotgun (WGS) entry which is preliminary data.</text>
</comment>
<organism evidence="7 8">
    <name type="scientific">Agathobacter ruminis</name>
    <dbReference type="NCBI Taxonomy" id="1712665"/>
    <lineage>
        <taxon>Bacteria</taxon>
        <taxon>Bacillati</taxon>
        <taxon>Bacillota</taxon>
        <taxon>Clostridia</taxon>
        <taxon>Lachnospirales</taxon>
        <taxon>Lachnospiraceae</taxon>
        <taxon>Agathobacter</taxon>
    </lineage>
</organism>
<keyword evidence="2" id="KW-0645">Protease</keyword>
<dbReference type="GO" id="GO:0008234">
    <property type="term" value="F:cysteine-type peptidase activity"/>
    <property type="evidence" value="ECO:0007669"/>
    <property type="project" value="UniProtKB-KW"/>
</dbReference>
<reference evidence="7 8" key="2">
    <citation type="submission" date="2017-10" db="EMBL/GenBank/DDBJ databases">
        <authorList>
            <person name="Banno H."/>
            <person name="Chua N.-H."/>
        </authorList>
    </citation>
    <scope>NUCLEOTIDE SEQUENCE [LARGE SCALE GENOMIC DNA]</scope>
    <source>
        <strain evidence="7 8">JK623</strain>
    </source>
</reference>
<dbReference type="RefSeq" id="WP_099385677.1">
    <property type="nucleotide sequence ID" value="NZ_JANSWH010000099.1"/>
</dbReference>
<dbReference type="InterPro" id="IPR003646">
    <property type="entry name" value="SH3-like_bac-type"/>
</dbReference>
<name>A0A2G3E4R8_9FIRM</name>
<dbReference type="InterPro" id="IPR000064">
    <property type="entry name" value="NLP_P60_dom"/>
</dbReference>
<reference evidence="7 8" key="1">
    <citation type="submission" date="2017-10" db="EMBL/GenBank/DDBJ databases">
        <title>Resolving the taxonomy of Roseburia spp., Eubacterium rectale and Agathobacter spp. through phylogenomic analysis.</title>
        <authorList>
            <person name="Sheridan P.O."/>
            <person name="Walker A.W."/>
            <person name="Duncan S.H."/>
            <person name="Scott K.P."/>
            <person name="Toole P.W.O."/>
            <person name="Luis P."/>
            <person name="Flint H.J."/>
        </authorList>
    </citation>
    <scope>NUCLEOTIDE SEQUENCE [LARGE SCALE GENOMIC DNA]</scope>
    <source>
        <strain evidence="7 8">JK623</strain>
    </source>
</reference>